<evidence type="ECO:0000256" key="1">
    <source>
        <dbReference type="SAM" id="Phobius"/>
    </source>
</evidence>
<dbReference type="Pfam" id="PF12679">
    <property type="entry name" value="ABC2_membrane_2"/>
    <property type="match status" value="1"/>
</dbReference>
<keyword evidence="1" id="KW-0812">Transmembrane</keyword>
<feature type="transmembrane region" description="Helical" evidence="1">
    <location>
        <begin position="341"/>
        <end position="361"/>
    </location>
</feature>
<organism evidence="2 3">
    <name type="scientific">[Eubacterium] hominis</name>
    <dbReference type="NCBI Taxonomy" id="2764325"/>
    <lineage>
        <taxon>Bacteria</taxon>
        <taxon>Bacillati</taxon>
        <taxon>Bacillota</taxon>
        <taxon>Erysipelotrichia</taxon>
        <taxon>Erysipelotrichales</taxon>
        <taxon>Erysipelotrichaceae</taxon>
        <taxon>Amedibacillus</taxon>
    </lineage>
</organism>
<sequence length="375" mass="44010">MTQLFKYELKKFIYNKKNIVVVLATLLFLGMFIAYNDYQDQQYPNKMYTEMTNASVYSSKMVKNIETSMKYMEEGTKKEEFKQQKKFWDNLSTSSLILSSGYMKKDYKNEEFVKEQIEWYHLVLDGRKKNYDLDPINRLTIRTIKEQIQKDQYIVDNHIEIMNSPYSCNSLNLFNLLFSDYVGLFIAFPFLLLVFDIVAIEFENSSYKSLYTSNYSRSTILISKTIFIGLLIIAYIAMISSVFFISGIKFGFGNIIYPYAVYPEIYPFYQAVFLMLAIFVMALMSLSAITIFISSWTFSSSVTLVTILSCYMMVIVFQQILDYRWLYPYIPLCYPFNKDIIQYHGTIQSIIIGLAVSFVFIEISIRSLKRKDITV</sequence>
<evidence type="ECO:0000313" key="3">
    <source>
        <dbReference type="Proteomes" id="UP000515856"/>
    </source>
</evidence>
<proteinExistence type="predicted"/>
<dbReference type="RefSeq" id="WP_117455053.1">
    <property type="nucleotide sequence ID" value="NZ_CP060636.1"/>
</dbReference>
<accession>A0A7G9GQX5</accession>
<reference evidence="2 3" key="1">
    <citation type="submission" date="2020-08" db="EMBL/GenBank/DDBJ databases">
        <authorList>
            <person name="Liu C."/>
            <person name="Sun Q."/>
        </authorList>
    </citation>
    <scope>NUCLEOTIDE SEQUENCE [LARGE SCALE GENOMIC DNA]</scope>
    <source>
        <strain evidence="2 3">NSJ-61</strain>
    </source>
</reference>
<keyword evidence="3" id="KW-1185">Reference proteome</keyword>
<dbReference type="PANTHER" id="PTHR37305">
    <property type="entry name" value="INTEGRAL MEMBRANE PROTEIN-RELATED"/>
    <property type="match status" value="1"/>
</dbReference>
<dbReference type="GO" id="GO:0005886">
    <property type="term" value="C:plasma membrane"/>
    <property type="evidence" value="ECO:0007669"/>
    <property type="project" value="UniProtKB-SubCell"/>
</dbReference>
<gene>
    <name evidence="2" type="ORF">H9Q80_04440</name>
</gene>
<feature type="transmembrane region" description="Helical" evidence="1">
    <location>
        <begin position="302"/>
        <end position="321"/>
    </location>
</feature>
<feature type="transmembrane region" description="Helical" evidence="1">
    <location>
        <begin position="221"/>
        <end position="248"/>
    </location>
</feature>
<evidence type="ECO:0000313" key="2">
    <source>
        <dbReference type="EMBL" id="QNM13207.1"/>
    </source>
</evidence>
<dbReference type="Proteomes" id="UP000515856">
    <property type="component" value="Chromosome"/>
</dbReference>
<dbReference type="PANTHER" id="PTHR37305:SF1">
    <property type="entry name" value="MEMBRANE PROTEIN"/>
    <property type="match status" value="1"/>
</dbReference>
<name>A0A7G9GQX5_9FIRM</name>
<feature type="transmembrane region" description="Helical" evidence="1">
    <location>
        <begin position="268"/>
        <end position="293"/>
    </location>
</feature>
<dbReference type="GO" id="GO:0140359">
    <property type="term" value="F:ABC-type transporter activity"/>
    <property type="evidence" value="ECO:0007669"/>
    <property type="project" value="InterPro"/>
</dbReference>
<keyword evidence="1" id="KW-1133">Transmembrane helix</keyword>
<dbReference type="KEGG" id="ehn:H9Q80_04440"/>
<dbReference type="AlphaFoldDB" id="A0A7G9GQX5"/>
<keyword evidence="1" id="KW-0472">Membrane</keyword>
<feature type="transmembrane region" description="Helical" evidence="1">
    <location>
        <begin position="20"/>
        <end position="38"/>
    </location>
</feature>
<protein>
    <submittedName>
        <fullName evidence="2">ABC transporter permease subunit</fullName>
    </submittedName>
</protein>
<dbReference type="EMBL" id="CP060636">
    <property type="protein sequence ID" value="QNM13207.1"/>
    <property type="molecule type" value="Genomic_DNA"/>
</dbReference>
<feature type="transmembrane region" description="Helical" evidence="1">
    <location>
        <begin position="181"/>
        <end position="200"/>
    </location>
</feature>